<proteinExistence type="predicted"/>
<keyword evidence="2" id="KW-0235">DNA replication</keyword>
<dbReference type="GO" id="GO:0019079">
    <property type="term" value="P:viral genome replication"/>
    <property type="evidence" value="ECO:0007669"/>
    <property type="project" value="InterPro"/>
</dbReference>
<dbReference type="InterPro" id="IPR014015">
    <property type="entry name" value="Helicase_SF3_DNA-vir"/>
</dbReference>
<evidence type="ECO:0000256" key="4">
    <source>
        <dbReference type="ARBA" id="ARBA00022840"/>
    </source>
</evidence>
<feature type="compositionally biased region" description="Basic and acidic residues" evidence="5">
    <location>
        <begin position="10"/>
        <end position="19"/>
    </location>
</feature>
<evidence type="ECO:0000313" key="7">
    <source>
        <dbReference type="EMBL" id="QVW56843.1"/>
    </source>
</evidence>
<feature type="compositionally biased region" description="Polar residues" evidence="5">
    <location>
        <begin position="26"/>
        <end position="35"/>
    </location>
</feature>
<reference evidence="7" key="1">
    <citation type="submission" date="2020-09" db="EMBL/GenBank/DDBJ databases">
        <title>Parvovirus dark matter in the feces of wild birds.</title>
        <authorList>
            <person name="Dai Z."/>
            <person name="Yang S."/>
            <person name="Zhang W."/>
        </authorList>
    </citation>
    <scope>NUCLEOTIDE SEQUENCE</scope>
    <source>
        <strain evidence="7">Rfb198par068</strain>
    </source>
</reference>
<dbReference type="GO" id="GO:0006260">
    <property type="term" value="P:DNA replication"/>
    <property type="evidence" value="ECO:0007669"/>
    <property type="project" value="UniProtKB-KW"/>
</dbReference>
<comment type="subcellular location">
    <subcellularLocation>
        <location evidence="1">Host cell</location>
    </subcellularLocation>
</comment>
<evidence type="ECO:0000256" key="2">
    <source>
        <dbReference type="ARBA" id="ARBA00022705"/>
    </source>
</evidence>
<keyword evidence="3" id="KW-0547">Nucleotide-binding</keyword>
<sequence>METCEFSSKSPDRQKRQLSQDDGEDTGTSYGSQNSLDERHTDLSRLGIIPRRAMKNKIADHESILTNLKLILCVPIESTCQTGIWMSHKLLRYYNNSDTEYKRACSTFNREIQPLEYAELLKIHLATKGVYFARNTTQHYYEPQESCDHIEALLLHQYKTPEDVKAFINRLWNICEKKIPKKNTIFIHGAASSGKSWFADCISAFYLSIGHIKNFVRGQNFPFNDCVCRRILLWNEPSIMGSAYDTVKMICAGDPCPCAVKYEGDGKITRTPIIFTSNKLVFPPADPVWNSRIYFEPRWQPAPFLADLDLYPHPLAWHLLIQKYID</sequence>
<dbReference type="GO" id="GO:0043657">
    <property type="term" value="C:host cell"/>
    <property type="evidence" value="ECO:0007669"/>
    <property type="project" value="UniProtKB-SubCell"/>
</dbReference>
<organism evidence="7">
    <name type="scientific">Tarsiger cyanurus ambidensovirus</name>
    <dbReference type="NCBI Taxonomy" id="2794449"/>
    <lineage>
        <taxon>Viruses</taxon>
        <taxon>Monodnaviria</taxon>
        <taxon>Shotokuvirae</taxon>
        <taxon>Cossaviricota</taxon>
        <taxon>Quintoviricetes</taxon>
        <taxon>Piccovirales</taxon>
        <taxon>Parvoviridae</taxon>
        <taxon>Densovirinae</taxon>
        <taxon>Ambidensovirus</taxon>
    </lineage>
</organism>
<feature type="region of interest" description="Disordered" evidence="5">
    <location>
        <begin position="1"/>
        <end position="36"/>
    </location>
</feature>
<dbReference type="GO" id="GO:0005524">
    <property type="term" value="F:ATP binding"/>
    <property type="evidence" value="ECO:0007669"/>
    <property type="project" value="UniProtKB-KW"/>
</dbReference>
<accession>A0A8E7L4S7</accession>
<feature type="domain" description="SF3 helicase" evidence="6">
    <location>
        <begin position="116"/>
        <end position="308"/>
    </location>
</feature>
<dbReference type="InterPro" id="IPR001257">
    <property type="entry name" value="Parvovirus_NS1_helicase"/>
</dbReference>
<evidence type="ECO:0000256" key="5">
    <source>
        <dbReference type="SAM" id="MobiDB-lite"/>
    </source>
</evidence>
<evidence type="ECO:0000256" key="3">
    <source>
        <dbReference type="ARBA" id="ARBA00022741"/>
    </source>
</evidence>
<evidence type="ECO:0000256" key="1">
    <source>
        <dbReference type="ARBA" id="ARBA00004340"/>
    </source>
</evidence>
<keyword evidence="4" id="KW-0067">ATP-binding</keyword>
<dbReference type="Pfam" id="PF01057">
    <property type="entry name" value="Parvo_NS1"/>
    <property type="match status" value="1"/>
</dbReference>
<dbReference type="PROSITE" id="PS51206">
    <property type="entry name" value="SF3_HELICASE_1"/>
    <property type="match status" value="1"/>
</dbReference>
<evidence type="ECO:0000259" key="6">
    <source>
        <dbReference type="PROSITE" id="PS51206"/>
    </source>
</evidence>
<dbReference type="EMBL" id="MW046612">
    <property type="protein sequence ID" value="QVW56843.1"/>
    <property type="molecule type" value="Genomic_DNA"/>
</dbReference>
<name>A0A8E7L4S7_9VIRU</name>
<protein>
    <submittedName>
        <fullName evidence="7">Putative nonstructural protein NS1</fullName>
    </submittedName>
</protein>